<proteinExistence type="predicted"/>
<dbReference type="SUPFAM" id="SSF54001">
    <property type="entry name" value="Cysteine proteinases"/>
    <property type="match status" value="1"/>
</dbReference>
<evidence type="ECO:0000313" key="3">
    <source>
        <dbReference type="Proteomes" id="UP001595851"/>
    </source>
</evidence>
<dbReference type="EMBL" id="JBHSBI010000061">
    <property type="protein sequence ID" value="MFC4016208.1"/>
    <property type="molecule type" value="Genomic_DNA"/>
</dbReference>
<dbReference type="InterPro" id="IPR038765">
    <property type="entry name" value="Papain-like_cys_pep_sf"/>
</dbReference>
<dbReference type="Proteomes" id="UP001595851">
    <property type="component" value="Unassembled WGS sequence"/>
</dbReference>
<dbReference type="RefSeq" id="WP_379535999.1">
    <property type="nucleotide sequence ID" value="NZ_JBHSBI010000061.1"/>
</dbReference>
<sequence length="209" mass="22832">MDYAQRTSSLHSVWSDVRAVSDGYRQRVDVCAERIALFIAVREVPYGTDGAHDAATLMTLGCGDCLAKSAYLIEGFRALGYPARRVRWLYHLPDQPAEVRLLPSRQDVHSAAEALIDGRWTLVDATHDPPLAAAGLAVAEWDGITDTVPAYEPRGPLWRQGDGPEPVPNVDVNETVGVDSGDSYQKAFNWWLREVRAGAVTNAPWCGGG</sequence>
<dbReference type="Pfam" id="PF01841">
    <property type="entry name" value="Transglut_core"/>
    <property type="match status" value="1"/>
</dbReference>
<protein>
    <submittedName>
        <fullName evidence="2">Transglutaminase domain-containing protein</fullName>
    </submittedName>
</protein>
<keyword evidence="3" id="KW-1185">Reference proteome</keyword>
<feature type="domain" description="Transglutaminase-like" evidence="1">
    <location>
        <begin position="57"/>
        <end position="127"/>
    </location>
</feature>
<evidence type="ECO:0000313" key="2">
    <source>
        <dbReference type="EMBL" id="MFC4016208.1"/>
    </source>
</evidence>
<name>A0ABV8GTZ5_9ACTN</name>
<comment type="caution">
    <text evidence="2">The sequence shown here is derived from an EMBL/GenBank/DDBJ whole genome shotgun (WGS) entry which is preliminary data.</text>
</comment>
<reference evidence="3" key="1">
    <citation type="journal article" date="2019" name="Int. J. Syst. Evol. Microbiol.">
        <title>The Global Catalogue of Microorganisms (GCM) 10K type strain sequencing project: providing services to taxonomists for standard genome sequencing and annotation.</title>
        <authorList>
            <consortium name="The Broad Institute Genomics Platform"/>
            <consortium name="The Broad Institute Genome Sequencing Center for Infectious Disease"/>
            <person name="Wu L."/>
            <person name="Ma J."/>
        </authorList>
    </citation>
    <scope>NUCLEOTIDE SEQUENCE [LARGE SCALE GENOMIC DNA]</scope>
    <source>
        <strain evidence="3">TBRC 1276</strain>
    </source>
</reference>
<dbReference type="InterPro" id="IPR002931">
    <property type="entry name" value="Transglutaminase-like"/>
</dbReference>
<evidence type="ECO:0000259" key="1">
    <source>
        <dbReference type="SMART" id="SM00460"/>
    </source>
</evidence>
<dbReference type="Gene3D" id="3.10.620.30">
    <property type="match status" value="1"/>
</dbReference>
<organism evidence="2 3">
    <name type="scientific">Nonomuraea purpurea</name>
    <dbReference type="NCBI Taxonomy" id="1849276"/>
    <lineage>
        <taxon>Bacteria</taxon>
        <taxon>Bacillati</taxon>
        <taxon>Actinomycetota</taxon>
        <taxon>Actinomycetes</taxon>
        <taxon>Streptosporangiales</taxon>
        <taxon>Streptosporangiaceae</taxon>
        <taxon>Nonomuraea</taxon>
    </lineage>
</organism>
<dbReference type="SMART" id="SM00460">
    <property type="entry name" value="TGc"/>
    <property type="match status" value="1"/>
</dbReference>
<accession>A0ABV8GTZ5</accession>
<gene>
    <name evidence="2" type="ORF">ACFOY2_53995</name>
</gene>